<organism evidence="3 4">
    <name type="scientific">Aspergillus cavernicola</name>
    <dbReference type="NCBI Taxonomy" id="176166"/>
    <lineage>
        <taxon>Eukaryota</taxon>
        <taxon>Fungi</taxon>
        <taxon>Dikarya</taxon>
        <taxon>Ascomycota</taxon>
        <taxon>Pezizomycotina</taxon>
        <taxon>Eurotiomycetes</taxon>
        <taxon>Eurotiomycetidae</taxon>
        <taxon>Eurotiales</taxon>
        <taxon>Aspergillaceae</taxon>
        <taxon>Aspergillus</taxon>
        <taxon>Aspergillus subgen. Nidulantes</taxon>
    </lineage>
</organism>
<evidence type="ECO:0000256" key="1">
    <source>
        <dbReference type="SAM" id="MobiDB-lite"/>
    </source>
</evidence>
<comment type="caution">
    <text evidence="3">The sequence shown here is derived from an EMBL/GenBank/DDBJ whole genome shotgun (WGS) entry which is preliminary data.</text>
</comment>
<gene>
    <name evidence="3" type="ORF">BDW59DRAFT_77702</name>
</gene>
<feature type="transmembrane region" description="Helical" evidence="2">
    <location>
        <begin position="37"/>
        <end position="57"/>
    </location>
</feature>
<name>A0ABR4IZQ0_9EURO</name>
<proteinExistence type="predicted"/>
<protein>
    <submittedName>
        <fullName evidence="3">Uncharacterized protein</fullName>
    </submittedName>
</protein>
<keyword evidence="2" id="KW-0472">Membrane</keyword>
<evidence type="ECO:0000313" key="4">
    <source>
        <dbReference type="Proteomes" id="UP001610335"/>
    </source>
</evidence>
<dbReference type="Proteomes" id="UP001610335">
    <property type="component" value="Unassembled WGS sequence"/>
</dbReference>
<evidence type="ECO:0000313" key="3">
    <source>
        <dbReference type="EMBL" id="KAL2833274.1"/>
    </source>
</evidence>
<sequence>MEATELTGAVLDRQNQTTAITRTREWKPNPVNYPHPFIFIHLILEIVPAVAIVPPLMRMSGHLDKTLNSELRRGAMLVYYQLIHSHCPLDVAEPRD</sequence>
<keyword evidence="2" id="KW-1133">Transmembrane helix</keyword>
<reference evidence="3 4" key="1">
    <citation type="submission" date="2024-07" db="EMBL/GenBank/DDBJ databases">
        <title>Section-level genome sequencing and comparative genomics of Aspergillus sections Usti and Cavernicolus.</title>
        <authorList>
            <consortium name="Lawrence Berkeley National Laboratory"/>
            <person name="Nybo J.L."/>
            <person name="Vesth T.C."/>
            <person name="Theobald S."/>
            <person name="Frisvad J.C."/>
            <person name="Larsen T.O."/>
            <person name="Kjaerboelling I."/>
            <person name="Rothschild-Mancinelli K."/>
            <person name="Lyhne E.K."/>
            <person name="Kogle M.E."/>
            <person name="Barry K."/>
            <person name="Clum A."/>
            <person name="Na H."/>
            <person name="Ledsgaard L."/>
            <person name="Lin J."/>
            <person name="Lipzen A."/>
            <person name="Kuo A."/>
            <person name="Riley R."/>
            <person name="Mondo S."/>
            <person name="LaButti K."/>
            <person name="Haridas S."/>
            <person name="Pangalinan J."/>
            <person name="Salamov A.A."/>
            <person name="Simmons B.A."/>
            <person name="Magnuson J.K."/>
            <person name="Chen J."/>
            <person name="Drula E."/>
            <person name="Henrissat B."/>
            <person name="Wiebenga A."/>
            <person name="Lubbers R.J."/>
            <person name="Gomes A.C."/>
            <person name="Makela M.R."/>
            <person name="Stajich J."/>
            <person name="Grigoriev I.V."/>
            <person name="Mortensen U.H."/>
            <person name="De vries R.P."/>
            <person name="Baker S.E."/>
            <person name="Andersen M.R."/>
        </authorList>
    </citation>
    <scope>NUCLEOTIDE SEQUENCE [LARGE SCALE GENOMIC DNA]</scope>
    <source>
        <strain evidence="3 4">CBS 600.67</strain>
    </source>
</reference>
<accession>A0ABR4IZQ0</accession>
<dbReference type="EMBL" id="JBFXLS010000004">
    <property type="protein sequence ID" value="KAL2833274.1"/>
    <property type="molecule type" value="Genomic_DNA"/>
</dbReference>
<keyword evidence="2" id="KW-0812">Transmembrane</keyword>
<feature type="region of interest" description="Disordered" evidence="1">
    <location>
        <begin position="1"/>
        <end position="23"/>
    </location>
</feature>
<keyword evidence="4" id="KW-1185">Reference proteome</keyword>
<evidence type="ECO:0000256" key="2">
    <source>
        <dbReference type="SAM" id="Phobius"/>
    </source>
</evidence>